<keyword evidence="2" id="KW-0560">Oxidoreductase</keyword>
<accession>A0A8C8X526</accession>
<keyword evidence="3" id="KW-0520">NAD</keyword>
<evidence type="ECO:0000256" key="1">
    <source>
        <dbReference type="ARBA" id="ARBA00006484"/>
    </source>
</evidence>
<dbReference type="GO" id="GO:0042802">
    <property type="term" value="F:identical protein binding"/>
    <property type="evidence" value="ECO:0007669"/>
    <property type="project" value="Ensembl"/>
</dbReference>
<evidence type="ECO:0000256" key="8">
    <source>
        <dbReference type="ARBA" id="ARBA00073283"/>
    </source>
</evidence>
<dbReference type="GeneTree" id="ENSGT00940000161346"/>
<dbReference type="NCBIfam" id="NF005559">
    <property type="entry name" value="PRK07231.1"/>
    <property type="match status" value="1"/>
</dbReference>
<evidence type="ECO:0000313" key="9">
    <source>
        <dbReference type="Ensembl" id="ENSPLOP00000013127.1"/>
    </source>
</evidence>
<dbReference type="EC" id="1.1.1.122" evidence="7"/>
<evidence type="ECO:0000256" key="5">
    <source>
        <dbReference type="ARBA" id="ARBA00023277"/>
    </source>
</evidence>
<dbReference type="InterPro" id="IPR036291">
    <property type="entry name" value="NAD(P)-bd_dom_sf"/>
</dbReference>
<evidence type="ECO:0000256" key="3">
    <source>
        <dbReference type="ARBA" id="ARBA00023027"/>
    </source>
</evidence>
<dbReference type="GO" id="GO:0047834">
    <property type="term" value="F:D-threo-aldose 1-dehydrogenase activity"/>
    <property type="evidence" value="ECO:0007669"/>
    <property type="project" value="UniProtKB-EC"/>
</dbReference>
<reference evidence="9" key="3">
    <citation type="submission" date="2025-09" db="UniProtKB">
        <authorList>
            <consortium name="Ensembl"/>
        </authorList>
    </citation>
    <scope>IDENTIFICATION</scope>
</reference>
<gene>
    <name evidence="9" type="primary">HSD17B14</name>
</gene>
<dbReference type="RefSeq" id="XP_042775852.1">
    <property type="nucleotide sequence ID" value="XM_042919918.1"/>
</dbReference>
<dbReference type="GO" id="GO:0004303">
    <property type="term" value="F:estradiol 17-beta-dehydrogenase [NAD(P)+] activity"/>
    <property type="evidence" value="ECO:0007669"/>
    <property type="project" value="TreeGrafter"/>
</dbReference>
<evidence type="ECO:0000313" key="10">
    <source>
        <dbReference type="Proteomes" id="UP000694399"/>
    </source>
</evidence>
<name>A0A8C8X526_PANLE</name>
<proteinExistence type="inferred from homology"/>
<dbReference type="PANTHER" id="PTHR43658:SF8">
    <property type="entry name" value="17-BETA-HYDROXYSTEROID DEHYDROGENASE 14-RELATED"/>
    <property type="match status" value="1"/>
</dbReference>
<keyword evidence="4" id="KW-0294">Fucose metabolism</keyword>
<reference evidence="9" key="1">
    <citation type="journal article" date="2019" name="bioRxiv">
        <title>Long live the king: chromosome-level assembly of the lion (Panthera leo) using linked-read, Hi-C, and long read data.</title>
        <authorList>
            <person name="Armstrong E.E."/>
            <person name="Taylor R.W."/>
            <person name="Miller D.E."/>
            <person name="Kaelin C."/>
            <person name="Barsh G."/>
            <person name="Hadly E.A."/>
            <person name="Petrov D."/>
        </authorList>
    </citation>
    <scope>NUCLEOTIDE SEQUENCE [LARGE SCALE GENOMIC DNA]</scope>
</reference>
<dbReference type="AlphaFoldDB" id="A0A8C8X526"/>
<dbReference type="CTD" id="51171"/>
<organism evidence="9 10">
    <name type="scientific">Panthera leo</name>
    <name type="common">Lion</name>
    <dbReference type="NCBI Taxonomy" id="9689"/>
    <lineage>
        <taxon>Eukaryota</taxon>
        <taxon>Metazoa</taxon>
        <taxon>Chordata</taxon>
        <taxon>Craniata</taxon>
        <taxon>Vertebrata</taxon>
        <taxon>Euteleostomi</taxon>
        <taxon>Mammalia</taxon>
        <taxon>Eutheria</taxon>
        <taxon>Laurasiatheria</taxon>
        <taxon>Carnivora</taxon>
        <taxon>Feliformia</taxon>
        <taxon>Felidae</taxon>
        <taxon>Pantherinae</taxon>
        <taxon>Panthera</taxon>
    </lineage>
</organism>
<dbReference type="Gene3D" id="3.40.50.720">
    <property type="entry name" value="NAD(P)-binding Rossmann-like Domain"/>
    <property type="match status" value="1"/>
</dbReference>
<dbReference type="OMA" id="AAYQMSQ"/>
<dbReference type="GO" id="GO:0005829">
    <property type="term" value="C:cytosol"/>
    <property type="evidence" value="ECO:0007669"/>
    <property type="project" value="Ensembl"/>
</dbReference>
<evidence type="ECO:0000256" key="7">
    <source>
        <dbReference type="ARBA" id="ARBA00066576"/>
    </source>
</evidence>
<evidence type="ECO:0000256" key="6">
    <source>
        <dbReference type="ARBA" id="ARBA00052925"/>
    </source>
</evidence>
<dbReference type="GeneID" id="122208652"/>
<dbReference type="PANTHER" id="PTHR43658">
    <property type="entry name" value="SHORT-CHAIN DEHYDROGENASE/REDUCTASE"/>
    <property type="match status" value="1"/>
</dbReference>
<evidence type="ECO:0000256" key="4">
    <source>
        <dbReference type="ARBA" id="ARBA00023253"/>
    </source>
</evidence>
<comment type="catalytic activity">
    <reaction evidence="6">
        <text>L-fucose + NAD(+) = L-fucono-1,5-lactone + NADH + H(+)</text>
        <dbReference type="Rhea" id="RHEA:81515"/>
        <dbReference type="ChEBI" id="CHEBI:2181"/>
        <dbReference type="ChEBI" id="CHEBI:15378"/>
        <dbReference type="ChEBI" id="CHEBI:57540"/>
        <dbReference type="ChEBI" id="CHEBI:57945"/>
        <dbReference type="ChEBI" id="CHEBI:81457"/>
        <dbReference type="EC" id="1.1.1.122"/>
    </reaction>
    <physiologicalReaction direction="left-to-right" evidence="6">
        <dbReference type="Rhea" id="RHEA:81516"/>
    </physiologicalReaction>
</comment>
<dbReference type="PRINTS" id="PR00081">
    <property type="entry name" value="GDHRDH"/>
</dbReference>
<reference evidence="9" key="2">
    <citation type="submission" date="2025-08" db="UniProtKB">
        <authorList>
            <consortium name="Ensembl"/>
        </authorList>
    </citation>
    <scope>IDENTIFICATION</scope>
</reference>
<dbReference type="GO" id="GO:0006706">
    <property type="term" value="P:steroid catabolic process"/>
    <property type="evidence" value="ECO:0007669"/>
    <property type="project" value="TreeGrafter"/>
</dbReference>
<sequence>MATGTRYAGKVVVVTGGGRGIGAGIVRAFVQSGAQVVICDKDESGGRALEQELAGTLFLRCDVTQEEDMRVLISETIRRFGRLDCVVNNAGYHPPPQWPEETSAQGFRQLLEVNLLGMYTLTKLALPHLRKSQGNIINISSLVGAIGQVQAVPYVATKGAVTAMTKALALDESQYGVRVNCISPGNIWTPLWEELAAATPDPTATIREGILAQPLGRMGQPADVGAAAVFLASEANFCTGTELFVTGGAELGYRCKAIPGTPLEPPTNPS</sequence>
<dbReference type="SUPFAM" id="SSF51735">
    <property type="entry name" value="NAD(P)-binding Rossmann-fold domains"/>
    <property type="match status" value="1"/>
</dbReference>
<dbReference type="FunFam" id="3.40.50.720:FF:000600">
    <property type="entry name" value="17-beta-hydroxysteroid dehydrogenase 14"/>
    <property type="match status" value="1"/>
</dbReference>
<dbReference type="Proteomes" id="UP000694399">
    <property type="component" value="Chromosome E3"/>
</dbReference>
<dbReference type="KEGG" id="plez:122208652"/>
<dbReference type="GO" id="GO:0042355">
    <property type="term" value="P:L-fucose catabolic process"/>
    <property type="evidence" value="ECO:0007669"/>
    <property type="project" value="Ensembl"/>
</dbReference>
<dbReference type="InterPro" id="IPR002347">
    <property type="entry name" value="SDR_fam"/>
</dbReference>
<dbReference type="InterPro" id="IPR020904">
    <property type="entry name" value="Sc_DH/Rdtase_CS"/>
</dbReference>
<evidence type="ECO:0000256" key="2">
    <source>
        <dbReference type="ARBA" id="ARBA00023002"/>
    </source>
</evidence>
<dbReference type="PROSITE" id="PS00061">
    <property type="entry name" value="ADH_SHORT"/>
    <property type="match status" value="1"/>
</dbReference>
<keyword evidence="5" id="KW-0119">Carbohydrate metabolism</keyword>
<protein>
    <recommendedName>
        <fullName evidence="8">L-fucose dehydrogenase</fullName>
        <ecNumber evidence="7">1.1.1.122</ecNumber>
    </recommendedName>
</protein>
<keyword evidence="10" id="KW-1185">Reference proteome</keyword>
<dbReference type="Pfam" id="PF13561">
    <property type="entry name" value="adh_short_C2"/>
    <property type="match status" value="1"/>
</dbReference>
<comment type="similarity">
    <text evidence="1">Belongs to the short-chain dehydrogenases/reductases (SDR) family.</text>
</comment>
<dbReference type="PRINTS" id="PR00080">
    <property type="entry name" value="SDRFAMILY"/>
</dbReference>
<dbReference type="Ensembl" id="ENSPLOT00000014571.1">
    <property type="protein sequence ID" value="ENSPLOP00000013127.1"/>
    <property type="gene ID" value="ENSPLOG00000009610.1"/>
</dbReference>